<evidence type="ECO:0000313" key="1">
    <source>
        <dbReference type="EMBL" id="TDU70803.1"/>
    </source>
</evidence>
<dbReference type="AlphaFoldDB" id="A0A4V3FFH0"/>
<sequence>MFTREQLCEDKRFQDLPFKIDTNARGQILMSPTSLYQGRNAHRIARLQLITPAASAAVGRLNRMHSLPVGR</sequence>
<dbReference type="EMBL" id="SOCA01000004">
    <property type="protein sequence ID" value="TDU70803.1"/>
    <property type="molecule type" value="Genomic_DNA"/>
</dbReference>
<dbReference type="Proteomes" id="UP000295662">
    <property type="component" value="Unassembled WGS sequence"/>
</dbReference>
<accession>A0A4V3FFH0</accession>
<protein>
    <submittedName>
        <fullName evidence="1">Uncharacterized protein</fullName>
    </submittedName>
</protein>
<proteinExistence type="predicted"/>
<evidence type="ECO:0000313" key="2">
    <source>
        <dbReference type="Proteomes" id="UP000295662"/>
    </source>
</evidence>
<comment type="caution">
    <text evidence="1">The sequence shown here is derived from an EMBL/GenBank/DDBJ whole genome shotgun (WGS) entry which is preliminary data.</text>
</comment>
<name>A0A4V3FFH0_9BACT</name>
<gene>
    <name evidence="1" type="ORF">EI77_02852</name>
</gene>
<reference evidence="1 2" key="1">
    <citation type="submission" date="2019-03" db="EMBL/GenBank/DDBJ databases">
        <title>Genomic Encyclopedia of Archaeal and Bacterial Type Strains, Phase II (KMG-II): from individual species to whole genera.</title>
        <authorList>
            <person name="Goeker M."/>
        </authorList>
    </citation>
    <scope>NUCLEOTIDE SEQUENCE [LARGE SCALE GENOMIC DNA]</scope>
    <source>
        <strain evidence="1 2">ATCC 25309</strain>
    </source>
</reference>
<keyword evidence="2" id="KW-1185">Reference proteome</keyword>
<organism evidence="1 2">
    <name type="scientific">Prosthecobacter fusiformis</name>
    <dbReference type="NCBI Taxonomy" id="48464"/>
    <lineage>
        <taxon>Bacteria</taxon>
        <taxon>Pseudomonadati</taxon>
        <taxon>Verrucomicrobiota</taxon>
        <taxon>Verrucomicrobiia</taxon>
        <taxon>Verrucomicrobiales</taxon>
        <taxon>Verrucomicrobiaceae</taxon>
        <taxon>Prosthecobacter</taxon>
    </lineage>
</organism>